<evidence type="ECO:0000256" key="2">
    <source>
        <dbReference type="ARBA" id="ARBA00009137"/>
    </source>
</evidence>
<dbReference type="PANTHER" id="PTHR32024:SF2">
    <property type="entry name" value="TRK SYSTEM POTASSIUM UPTAKE PROTEIN TRKG-RELATED"/>
    <property type="match status" value="1"/>
</dbReference>
<evidence type="ECO:0000256" key="1">
    <source>
        <dbReference type="ARBA" id="ARBA00004651"/>
    </source>
</evidence>
<proteinExistence type="inferred from homology"/>
<dbReference type="InterPro" id="IPR003445">
    <property type="entry name" value="Cat_transpt"/>
</dbReference>
<dbReference type="PANTHER" id="PTHR32024">
    <property type="entry name" value="TRK SYSTEM POTASSIUM UPTAKE PROTEIN TRKG-RELATED"/>
    <property type="match status" value="1"/>
</dbReference>
<comment type="caution">
    <text evidence="10">The sequence shown here is derived from an EMBL/GenBank/DDBJ whole genome shotgun (WGS) entry which is preliminary data.</text>
</comment>
<feature type="transmembrane region" description="Helical" evidence="9">
    <location>
        <begin position="12"/>
        <end position="31"/>
    </location>
</feature>
<keyword evidence="3" id="KW-0813">Transport</keyword>
<evidence type="ECO:0008006" key="12">
    <source>
        <dbReference type="Google" id="ProtNLM"/>
    </source>
</evidence>
<evidence type="ECO:0000256" key="9">
    <source>
        <dbReference type="SAM" id="Phobius"/>
    </source>
</evidence>
<dbReference type="Pfam" id="PF02386">
    <property type="entry name" value="TrkH"/>
    <property type="match status" value="1"/>
</dbReference>
<evidence type="ECO:0000313" key="11">
    <source>
        <dbReference type="Proteomes" id="UP001176021"/>
    </source>
</evidence>
<accession>A0ABT8QMT2</accession>
<comment type="subcellular location">
    <subcellularLocation>
        <location evidence="1">Cell membrane</location>
        <topology evidence="1">Multi-pass membrane protein</topology>
    </subcellularLocation>
</comment>
<organism evidence="10 11">
    <name type="scientific">Desulfosporosinus nitroreducens</name>
    <dbReference type="NCBI Taxonomy" id="2018668"/>
    <lineage>
        <taxon>Bacteria</taxon>
        <taxon>Bacillati</taxon>
        <taxon>Bacillota</taxon>
        <taxon>Clostridia</taxon>
        <taxon>Eubacteriales</taxon>
        <taxon>Desulfitobacteriaceae</taxon>
        <taxon>Desulfosporosinus</taxon>
    </lineage>
</organism>
<evidence type="ECO:0000256" key="3">
    <source>
        <dbReference type="ARBA" id="ARBA00022448"/>
    </source>
</evidence>
<reference evidence="10" key="1">
    <citation type="submission" date="2022-05" db="EMBL/GenBank/DDBJ databases">
        <title>Expanded diversity of anoxic marine methylotrophy in a Black Sea sulfate reducing microorganism.</title>
        <authorList>
            <person name="Fischer P.Q."/>
            <person name="Stams A.J.M."/>
            <person name="Villanueva L."/>
            <person name="Sousa D.Z."/>
        </authorList>
    </citation>
    <scope>NUCLEOTIDE SEQUENCE</scope>
    <source>
        <strain evidence="10">P130</strain>
    </source>
</reference>
<comment type="similarity">
    <text evidence="2">Belongs to the TrkH potassium transport family.</text>
</comment>
<sequence>MEQKLSLRQDTVIVVAVWLLATFFSALPFILSGQLNFTQAYFEAVSGWTTTGLSVVDVTVTPKVSELHFRQLHRLFYGPR</sequence>
<evidence type="ECO:0000256" key="6">
    <source>
        <dbReference type="ARBA" id="ARBA00022989"/>
    </source>
</evidence>
<keyword evidence="7" id="KW-0406">Ion transport</keyword>
<evidence type="ECO:0000256" key="5">
    <source>
        <dbReference type="ARBA" id="ARBA00022692"/>
    </source>
</evidence>
<keyword evidence="5 9" id="KW-0812">Transmembrane</keyword>
<evidence type="ECO:0000256" key="8">
    <source>
        <dbReference type="ARBA" id="ARBA00023136"/>
    </source>
</evidence>
<evidence type="ECO:0000256" key="4">
    <source>
        <dbReference type="ARBA" id="ARBA00022475"/>
    </source>
</evidence>
<name>A0ABT8QMT2_9FIRM</name>
<dbReference type="EMBL" id="JAMJEV010000005">
    <property type="protein sequence ID" value="MDO0822611.1"/>
    <property type="molecule type" value="Genomic_DNA"/>
</dbReference>
<protein>
    <recommendedName>
        <fullName evidence="12">ABC transporter permease</fullName>
    </recommendedName>
</protein>
<gene>
    <name evidence="10" type="ORF">M8H41_07065</name>
</gene>
<keyword evidence="11" id="KW-1185">Reference proteome</keyword>
<keyword evidence="4" id="KW-1003">Cell membrane</keyword>
<evidence type="ECO:0000256" key="7">
    <source>
        <dbReference type="ARBA" id="ARBA00023065"/>
    </source>
</evidence>
<keyword evidence="8 9" id="KW-0472">Membrane</keyword>
<keyword evidence="6 9" id="KW-1133">Transmembrane helix</keyword>
<evidence type="ECO:0000313" key="10">
    <source>
        <dbReference type="EMBL" id="MDO0822611.1"/>
    </source>
</evidence>
<dbReference type="Proteomes" id="UP001176021">
    <property type="component" value="Unassembled WGS sequence"/>
</dbReference>